<dbReference type="CDD" id="cd00161">
    <property type="entry name" value="beta-trefoil_Ricin-like"/>
    <property type="match status" value="1"/>
</dbReference>
<feature type="signal peptide" evidence="1">
    <location>
        <begin position="1"/>
        <end position="24"/>
    </location>
</feature>
<dbReference type="InterPro" id="IPR035992">
    <property type="entry name" value="Ricin_B-like_lectins"/>
</dbReference>
<feature type="domain" description="Ricin B lectin" evidence="2">
    <location>
        <begin position="37"/>
        <end position="170"/>
    </location>
</feature>
<keyword evidence="4" id="KW-1185">Reference proteome</keyword>
<evidence type="ECO:0000259" key="2">
    <source>
        <dbReference type="SMART" id="SM00458"/>
    </source>
</evidence>
<protein>
    <submittedName>
        <fullName evidence="3">RICIN domain-containing protein</fullName>
    </submittedName>
</protein>
<proteinExistence type="predicted"/>
<accession>A0ABW2TSL7</accession>
<dbReference type="Pfam" id="PF00652">
    <property type="entry name" value="Ricin_B_lectin"/>
    <property type="match status" value="1"/>
</dbReference>
<feature type="chain" id="PRO_5045771940" evidence="1">
    <location>
        <begin position="25"/>
        <end position="170"/>
    </location>
</feature>
<dbReference type="SMART" id="SM00458">
    <property type="entry name" value="RICIN"/>
    <property type="match status" value="1"/>
</dbReference>
<dbReference type="InterPro" id="IPR000772">
    <property type="entry name" value="Ricin_B_lectin"/>
</dbReference>
<evidence type="ECO:0000313" key="4">
    <source>
        <dbReference type="Proteomes" id="UP001596512"/>
    </source>
</evidence>
<gene>
    <name evidence="3" type="ORF">ACFQV2_28615</name>
</gene>
<dbReference type="EMBL" id="JBHTEY010000004">
    <property type="protein sequence ID" value="MFC7616827.1"/>
    <property type="molecule type" value="Genomic_DNA"/>
</dbReference>
<keyword evidence="1" id="KW-0732">Signal</keyword>
<organism evidence="3 4">
    <name type="scientific">Actinokineospora soli</name>
    <dbReference type="NCBI Taxonomy" id="1048753"/>
    <lineage>
        <taxon>Bacteria</taxon>
        <taxon>Bacillati</taxon>
        <taxon>Actinomycetota</taxon>
        <taxon>Actinomycetes</taxon>
        <taxon>Pseudonocardiales</taxon>
        <taxon>Pseudonocardiaceae</taxon>
        <taxon>Actinokineospora</taxon>
    </lineage>
</organism>
<reference evidence="4" key="1">
    <citation type="journal article" date="2019" name="Int. J. Syst. Evol. Microbiol.">
        <title>The Global Catalogue of Microorganisms (GCM) 10K type strain sequencing project: providing services to taxonomists for standard genome sequencing and annotation.</title>
        <authorList>
            <consortium name="The Broad Institute Genomics Platform"/>
            <consortium name="The Broad Institute Genome Sequencing Center for Infectious Disease"/>
            <person name="Wu L."/>
            <person name="Ma J."/>
        </authorList>
    </citation>
    <scope>NUCLEOTIDE SEQUENCE [LARGE SCALE GENOMIC DNA]</scope>
    <source>
        <strain evidence="4">JCM 17695</strain>
    </source>
</reference>
<evidence type="ECO:0000256" key="1">
    <source>
        <dbReference type="SAM" id="SignalP"/>
    </source>
</evidence>
<dbReference type="PROSITE" id="PS50231">
    <property type="entry name" value="RICIN_B_LECTIN"/>
    <property type="match status" value="1"/>
</dbReference>
<dbReference type="Gene3D" id="2.80.10.50">
    <property type="match status" value="2"/>
</dbReference>
<evidence type="ECO:0000313" key="3">
    <source>
        <dbReference type="EMBL" id="MFC7616827.1"/>
    </source>
</evidence>
<name>A0ABW2TSL7_9PSEU</name>
<dbReference type="Proteomes" id="UP001596512">
    <property type="component" value="Unassembled WGS sequence"/>
</dbReference>
<sequence length="170" mass="18598">MRTALAAVAVGVAAVLSTAGQAHAAPSALGSAADEAYYTWRNQLSGKCLDQNWSGGVNRHTAIAYTCHGDTNQYWQLEWLDTNIYMVRNLGSGECLHQKYDSSGPTTTVQVVACANVGNQRWRVTAWDDGTYSFKNIASGWFLDQSYSGGVERQAVIAYPYHGGANQFWY</sequence>
<comment type="caution">
    <text evidence="3">The sequence shown here is derived from an EMBL/GenBank/DDBJ whole genome shotgun (WGS) entry which is preliminary data.</text>
</comment>
<dbReference type="SUPFAM" id="SSF50370">
    <property type="entry name" value="Ricin B-like lectins"/>
    <property type="match status" value="1"/>
</dbReference>